<dbReference type="STRING" id="526227.Mesil_2781"/>
<dbReference type="PANTHER" id="PTHR19372">
    <property type="entry name" value="SULFITE REDUCTASE"/>
    <property type="match status" value="1"/>
</dbReference>
<dbReference type="Proteomes" id="UP000001916">
    <property type="component" value="Chromosome"/>
</dbReference>
<comment type="cofactor">
    <cofactor evidence="1">
        <name>Mo-molybdopterin</name>
        <dbReference type="ChEBI" id="CHEBI:71302"/>
    </cofactor>
</comment>
<keyword evidence="8" id="KW-1185">Reference proteome</keyword>
<evidence type="ECO:0000259" key="5">
    <source>
        <dbReference type="Pfam" id="PF00174"/>
    </source>
</evidence>
<dbReference type="GO" id="GO:0008482">
    <property type="term" value="F:sulfite oxidase activity"/>
    <property type="evidence" value="ECO:0007669"/>
    <property type="project" value="TreeGrafter"/>
</dbReference>
<evidence type="ECO:0000313" key="8">
    <source>
        <dbReference type="Proteomes" id="UP000001916"/>
    </source>
</evidence>
<dbReference type="InterPro" id="IPR005066">
    <property type="entry name" value="MoCF_OxRdtse_dimer"/>
</dbReference>
<dbReference type="GO" id="GO:0020037">
    <property type="term" value="F:heme binding"/>
    <property type="evidence" value="ECO:0007669"/>
    <property type="project" value="TreeGrafter"/>
</dbReference>
<dbReference type="Gene3D" id="3.90.420.10">
    <property type="entry name" value="Oxidoreductase, molybdopterin-binding domain"/>
    <property type="match status" value="1"/>
</dbReference>
<dbReference type="Pfam" id="PF03404">
    <property type="entry name" value="Mo-co_dimer"/>
    <property type="match status" value="1"/>
</dbReference>
<evidence type="ECO:0000256" key="3">
    <source>
        <dbReference type="ARBA" id="ARBA00022723"/>
    </source>
</evidence>
<feature type="domain" description="Oxidoreductase molybdopterin-binding" evidence="5">
    <location>
        <begin position="113"/>
        <end position="284"/>
    </location>
</feature>
<dbReference type="PANTHER" id="PTHR19372:SF7">
    <property type="entry name" value="SULFITE OXIDASE, MITOCHONDRIAL"/>
    <property type="match status" value="1"/>
</dbReference>
<dbReference type="KEGG" id="msv:Mesil_2781"/>
<gene>
    <name evidence="7" type="ordered locus">Mesil_2781</name>
</gene>
<dbReference type="SUPFAM" id="SSF81296">
    <property type="entry name" value="E set domains"/>
    <property type="match status" value="1"/>
</dbReference>
<feature type="domain" description="Moybdenum cofactor oxidoreductase dimerisation" evidence="6">
    <location>
        <begin position="318"/>
        <end position="424"/>
    </location>
</feature>
<evidence type="ECO:0000256" key="2">
    <source>
        <dbReference type="ARBA" id="ARBA00022505"/>
    </source>
</evidence>
<organism evidence="7 8">
    <name type="scientific">Allomeiothermus silvanus (strain ATCC 700542 / DSM 9946 / NBRC 106475 / NCIMB 13440 / VI-R2)</name>
    <name type="common">Thermus silvanus</name>
    <dbReference type="NCBI Taxonomy" id="526227"/>
    <lineage>
        <taxon>Bacteria</taxon>
        <taxon>Thermotogati</taxon>
        <taxon>Deinococcota</taxon>
        <taxon>Deinococci</taxon>
        <taxon>Thermales</taxon>
        <taxon>Thermaceae</taxon>
        <taxon>Allomeiothermus</taxon>
    </lineage>
</organism>
<dbReference type="HOGENOM" id="CLU_003827_5_5_0"/>
<dbReference type="PRINTS" id="PR00407">
    <property type="entry name" value="EUMOPTERIN"/>
</dbReference>
<name>D7BCC9_ALLS1</name>
<dbReference type="AlphaFoldDB" id="D7BCC9"/>
<keyword evidence="2" id="KW-0500">Molybdenum</keyword>
<dbReference type="Pfam" id="PF00174">
    <property type="entry name" value="Oxidored_molyb"/>
    <property type="match status" value="1"/>
</dbReference>
<keyword evidence="4 7" id="KW-0560">Oxidoreductase</keyword>
<accession>D7BCC9</accession>
<dbReference type="GO" id="GO:0006790">
    <property type="term" value="P:sulfur compound metabolic process"/>
    <property type="evidence" value="ECO:0007669"/>
    <property type="project" value="TreeGrafter"/>
</dbReference>
<protein>
    <submittedName>
        <fullName evidence="7">Sulfite dehydrogenase (Cytochrome) subunit SorA apoprotein</fullName>
        <ecNumber evidence="7">1.8.2.1</ecNumber>
    </submittedName>
</protein>
<evidence type="ECO:0000256" key="1">
    <source>
        <dbReference type="ARBA" id="ARBA00001924"/>
    </source>
</evidence>
<dbReference type="Gene3D" id="2.60.40.650">
    <property type="match status" value="1"/>
</dbReference>
<keyword evidence="3" id="KW-0479">Metal-binding</keyword>
<dbReference type="EMBL" id="CP002042">
    <property type="protein sequence ID" value="ADH64626.1"/>
    <property type="molecule type" value="Genomic_DNA"/>
</dbReference>
<evidence type="ECO:0000259" key="6">
    <source>
        <dbReference type="Pfam" id="PF03404"/>
    </source>
</evidence>
<evidence type="ECO:0000256" key="4">
    <source>
        <dbReference type="ARBA" id="ARBA00023002"/>
    </source>
</evidence>
<dbReference type="InterPro" id="IPR014756">
    <property type="entry name" value="Ig_E-set"/>
</dbReference>
<dbReference type="GO" id="GO:0043546">
    <property type="term" value="F:molybdopterin cofactor binding"/>
    <property type="evidence" value="ECO:0007669"/>
    <property type="project" value="TreeGrafter"/>
</dbReference>
<reference evidence="7 8" key="1">
    <citation type="journal article" date="2010" name="Stand. Genomic Sci.">
        <title>Complete genome sequence of Meiothermus silvanus type strain (VI-R2).</title>
        <authorList>
            <person name="Sikorski J."/>
            <person name="Tindall B.J."/>
            <person name="Lowry S."/>
            <person name="Lucas S."/>
            <person name="Nolan M."/>
            <person name="Copeland A."/>
            <person name="Glavina Del Rio T."/>
            <person name="Tice H."/>
            <person name="Cheng J.F."/>
            <person name="Han C."/>
            <person name="Pitluck S."/>
            <person name="Liolios K."/>
            <person name="Ivanova N."/>
            <person name="Mavromatis K."/>
            <person name="Mikhailova N."/>
            <person name="Pati A."/>
            <person name="Goodwin L."/>
            <person name="Chen A."/>
            <person name="Palaniappan K."/>
            <person name="Land M."/>
            <person name="Hauser L."/>
            <person name="Chang Y.J."/>
            <person name="Jeffries C.D."/>
            <person name="Rohde M."/>
            <person name="Goker M."/>
            <person name="Woyke T."/>
            <person name="Bristow J."/>
            <person name="Eisen J.A."/>
            <person name="Markowitz V."/>
            <person name="Hugenholtz P."/>
            <person name="Kyrpides N.C."/>
            <person name="Klenk H.P."/>
            <person name="Lapidus A."/>
        </authorList>
    </citation>
    <scope>NUCLEOTIDE SEQUENCE [LARGE SCALE GENOMIC DNA]</scope>
    <source>
        <strain evidence="8">ATCC 700542 / DSM 9946 / VI-R2</strain>
    </source>
</reference>
<dbReference type="InterPro" id="IPR000572">
    <property type="entry name" value="OxRdtase_Mopterin-bd_dom"/>
</dbReference>
<dbReference type="EC" id="1.8.2.1" evidence="7"/>
<dbReference type="GO" id="GO:0050310">
    <property type="term" value="F:sulfite dehydrogenase activity"/>
    <property type="evidence" value="ECO:0007669"/>
    <property type="project" value="UniProtKB-EC"/>
</dbReference>
<dbReference type="InterPro" id="IPR036374">
    <property type="entry name" value="OxRdtase_Mopterin-bd_sf"/>
</dbReference>
<sequence length="434" mass="47790">MHIEEVVVDPLQTLSMRSLKRRSLLAAGLGALAGGLVRAQTSPQAEEALPSFTGPGPNPYWTGVNPYVVYPQKLPLLRLTDRGVQLETPRAYFLTALTPNPAFYVRYHLDILPNAIDLAKWRLNLEGNFERPQRLSFDDLLKLESRSIVAVNQCSGNSRSRFQPRVPGGQWGNGAMGCAKWTGIPLKALLEIAKPKPGTVQIQFEGLDRGHGPEGKGSSRFMKSLDLNDPVLEECLLAYAMNDEPLPMLNGFPLRLVVPGKFATYWLKHVTWMRALTEEDKNFWMASAYRVPDTPNGSTTPEDVAAGKVKTVPIGHFNMPVRSFIVDPDGSAPLIKGMKAAVRGVAFSGNGRVVKVEVSADGGRSWGVAALGEYLGPYAFRTFTYFWTPKAPGRYTLAVRATDEKGNVQPDQGIWNPGGYLWNKIERQEVVVIG</sequence>
<dbReference type="InterPro" id="IPR008335">
    <property type="entry name" value="Mopterin_OxRdtase_euk"/>
</dbReference>
<dbReference type="eggNOG" id="COG2041">
    <property type="taxonomic scope" value="Bacteria"/>
</dbReference>
<evidence type="ECO:0000313" key="7">
    <source>
        <dbReference type="EMBL" id="ADH64626.1"/>
    </source>
</evidence>
<dbReference type="SUPFAM" id="SSF56524">
    <property type="entry name" value="Oxidoreductase molybdopterin-binding domain"/>
    <property type="match status" value="1"/>
</dbReference>
<dbReference type="GO" id="GO:0030151">
    <property type="term" value="F:molybdenum ion binding"/>
    <property type="evidence" value="ECO:0007669"/>
    <property type="project" value="InterPro"/>
</dbReference>
<proteinExistence type="predicted"/>